<protein>
    <submittedName>
        <fullName evidence="1">Uncharacterized protein</fullName>
    </submittedName>
</protein>
<sequence length="127" mass="14284">MVRAARENSDADAIVLRRNSRRRRSANDVGGSISATVKSLRSDGTLKRVLGEFVFDSNTNCGDLLQISDREYEVLSSRSQFRYAGGRRFVLVRKVLEVKEISRIAEEASLRRLMDRGDVSATGKNFE</sequence>
<comment type="caution">
    <text evidence="1">The sequence shown here is derived from an EMBL/GenBank/DDBJ whole genome shotgun (WGS) entry which is preliminary data.</text>
</comment>
<organism evidence="1 2">
    <name type="scientific">Stephanodiscus triporus</name>
    <dbReference type="NCBI Taxonomy" id="2934178"/>
    <lineage>
        <taxon>Eukaryota</taxon>
        <taxon>Sar</taxon>
        <taxon>Stramenopiles</taxon>
        <taxon>Ochrophyta</taxon>
        <taxon>Bacillariophyta</taxon>
        <taxon>Coscinodiscophyceae</taxon>
        <taxon>Thalassiosirophycidae</taxon>
        <taxon>Stephanodiscales</taxon>
        <taxon>Stephanodiscaceae</taxon>
        <taxon>Stephanodiscus</taxon>
    </lineage>
</organism>
<proteinExistence type="predicted"/>
<dbReference type="AlphaFoldDB" id="A0ABD3PR09"/>
<evidence type="ECO:0000313" key="1">
    <source>
        <dbReference type="EMBL" id="KAL3790049.1"/>
    </source>
</evidence>
<keyword evidence="2" id="KW-1185">Reference proteome</keyword>
<dbReference type="EMBL" id="JALLAZ020000662">
    <property type="protein sequence ID" value="KAL3790049.1"/>
    <property type="molecule type" value="Genomic_DNA"/>
</dbReference>
<name>A0ABD3PR09_9STRA</name>
<accession>A0ABD3PR09</accession>
<evidence type="ECO:0000313" key="2">
    <source>
        <dbReference type="Proteomes" id="UP001530315"/>
    </source>
</evidence>
<reference evidence="1 2" key="1">
    <citation type="submission" date="2024-10" db="EMBL/GenBank/DDBJ databases">
        <title>Updated reference genomes for cyclostephanoid diatoms.</title>
        <authorList>
            <person name="Roberts W.R."/>
            <person name="Alverson A.J."/>
        </authorList>
    </citation>
    <scope>NUCLEOTIDE SEQUENCE [LARGE SCALE GENOMIC DNA]</scope>
    <source>
        <strain evidence="1 2">AJA276-08</strain>
    </source>
</reference>
<gene>
    <name evidence="1" type="ORF">ACHAW5_008644</name>
</gene>
<dbReference type="Proteomes" id="UP001530315">
    <property type="component" value="Unassembled WGS sequence"/>
</dbReference>